<accession>A0A0D2ED74</accession>
<reference evidence="2 3" key="1">
    <citation type="submission" date="2015-01" db="EMBL/GenBank/DDBJ databases">
        <title>The Genome Sequence of Exophiala oligosperma CBS72588.</title>
        <authorList>
            <consortium name="The Broad Institute Genomics Platform"/>
            <person name="Cuomo C."/>
            <person name="de Hoog S."/>
            <person name="Gorbushina A."/>
            <person name="Stielow B."/>
            <person name="Teixiera M."/>
            <person name="Abouelleil A."/>
            <person name="Chapman S.B."/>
            <person name="Priest M."/>
            <person name="Young S.K."/>
            <person name="Wortman J."/>
            <person name="Nusbaum C."/>
            <person name="Birren B."/>
        </authorList>
    </citation>
    <scope>NUCLEOTIDE SEQUENCE [LARGE SCALE GENOMIC DNA]</scope>
    <source>
        <strain evidence="2 3">CBS 72588</strain>
    </source>
</reference>
<dbReference type="AlphaFoldDB" id="A0A0D2ED74"/>
<keyword evidence="1" id="KW-1133">Transmembrane helix</keyword>
<sequence>MYTSLVTHHSEWCLRALTFIVADLAYKPLPLVSTTPNLALMSDSPSKMNFSRPCFFKGRLSCQNVTTQPIPFLDEPFKTWHSTIFLVVFVLAFAIVTAFLGYRYVEALKFKSCSCCKSILNPERQAFEPDMEGQRCQGRWKKEVHDIPPIQSCDPHTDQIQQRIRPREVRLSIVELGEVRESGIARRRASNPRITTD</sequence>
<feature type="transmembrane region" description="Helical" evidence="1">
    <location>
        <begin position="80"/>
        <end position="102"/>
    </location>
</feature>
<evidence type="ECO:0000313" key="3">
    <source>
        <dbReference type="Proteomes" id="UP000053342"/>
    </source>
</evidence>
<dbReference type="OrthoDB" id="10495315at2759"/>
<protein>
    <submittedName>
        <fullName evidence="2">Uncharacterized protein</fullName>
    </submittedName>
</protein>
<keyword evidence="1" id="KW-0812">Transmembrane</keyword>
<keyword evidence="3" id="KW-1185">Reference proteome</keyword>
<keyword evidence="1" id="KW-0472">Membrane</keyword>
<dbReference type="VEuPathDB" id="FungiDB:PV06_01605"/>
<dbReference type="Proteomes" id="UP000053342">
    <property type="component" value="Unassembled WGS sequence"/>
</dbReference>
<proteinExistence type="predicted"/>
<gene>
    <name evidence="2" type="ORF">PV06_01605</name>
</gene>
<name>A0A0D2ED74_9EURO</name>
<evidence type="ECO:0000256" key="1">
    <source>
        <dbReference type="SAM" id="Phobius"/>
    </source>
</evidence>
<dbReference type="EMBL" id="KN847333">
    <property type="protein sequence ID" value="KIW45899.1"/>
    <property type="molecule type" value="Genomic_DNA"/>
</dbReference>
<evidence type="ECO:0000313" key="2">
    <source>
        <dbReference type="EMBL" id="KIW45899.1"/>
    </source>
</evidence>
<dbReference type="HOGENOM" id="CLU_1384180_0_0_1"/>
<dbReference type="RefSeq" id="XP_016266115.1">
    <property type="nucleotide sequence ID" value="XM_016402218.1"/>
</dbReference>
<dbReference type="GeneID" id="27353679"/>
<organism evidence="2 3">
    <name type="scientific">Exophiala oligosperma</name>
    <dbReference type="NCBI Taxonomy" id="215243"/>
    <lineage>
        <taxon>Eukaryota</taxon>
        <taxon>Fungi</taxon>
        <taxon>Dikarya</taxon>
        <taxon>Ascomycota</taxon>
        <taxon>Pezizomycotina</taxon>
        <taxon>Eurotiomycetes</taxon>
        <taxon>Chaetothyriomycetidae</taxon>
        <taxon>Chaetothyriales</taxon>
        <taxon>Herpotrichiellaceae</taxon>
        <taxon>Exophiala</taxon>
    </lineage>
</organism>